<name>A0AAV7KQD0_PLEWA</name>
<gene>
    <name evidence="2" type="ORF">NDU88_001452</name>
</gene>
<dbReference type="Proteomes" id="UP001066276">
    <property type="component" value="Chromosome 12"/>
</dbReference>
<dbReference type="AlphaFoldDB" id="A0AAV7KQD0"/>
<evidence type="ECO:0000313" key="2">
    <source>
        <dbReference type="EMBL" id="KAJ1081270.1"/>
    </source>
</evidence>
<accession>A0AAV7KQD0</accession>
<evidence type="ECO:0000256" key="1">
    <source>
        <dbReference type="SAM" id="MobiDB-lite"/>
    </source>
</evidence>
<sequence>MHGAMQGQKWGLPMVVRTGSRRMAQGVAAGSGQRWRVSLLVCDPVVPKLMAPTGSSAVRQQRSQRRADRGPDPEEDPADAESVNQAKSLRGEATGKEQHQIGGHAVALSRQGHAENTVGPA</sequence>
<dbReference type="EMBL" id="JANPWB010000016">
    <property type="protein sequence ID" value="KAJ1081270.1"/>
    <property type="molecule type" value="Genomic_DNA"/>
</dbReference>
<feature type="region of interest" description="Disordered" evidence="1">
    <location>
        <begin position="49"/>
        <end position="121"/>
    </location>
</feature>
<keyword evidence="3" id="KW-1185">Reference proteome</keyword>
<proteinExistence type="predicted"/>
<feature type="compositionally biased region" description="Basic and acidic residues" evidence="1">
    <location>
        <begin position="89"/>
        <end position="99"/>
    </location>
</feature>
<reference evidence="2" key="1">
    <citation type="journal article" date="2022" name="bioRxiv">
        <title>Sequencing and chromosome-scale assembly of the giantPleurodeles waltlgenome.</title>
        <authorList>
            <person name="Brown T."/>
            <person name="Elewa A."/>
            <person name="Iarovenko S."/>
            <person name="Subramanian E."/>
            <person name="Araus A.J."/>
            <person name="Petzold A."/>
            <person name="Susuki M."/>
            <person name="Suzuki K.-i.T."/>
            <person name="Hayashi T."/>
            <person name="Toyoda A."/>
            <person name="Oliveira C."/>
            <person name="Osipova E."/>
            <person name="Leigh N.D."/>
            <person name="Simon A."/>
            <person name="Yun M.H."/>
        </authorList>
    </citation>
    <scope>NUCLEOTIDE SEQUENCE</scope>
    <source>
        <strain evidence="2">20211129_DDA</strain>
        <tissue evidence="2">Liver</tissue>
    </source>
</reference>
<comment type="caution">
    <text evidence="2">The sequence shown here is derived from an EMBL/GenBank/DDBJ whole genome shotgun (WGS) entry which is preliminary data.</text>
</comment>
<evidence type="ECO:0000313" key="3">
    <source>
        <dbReference type="Proteomes" id="UP001066276"/>
    </source>
</evidence>
<organism evidence="2 3">
    <name type="scientific">Pleurodeles waltl</name>
    <name type="common">Iberian ribbed newt</name>
    <dbReference type="NCBI Taxonomy" id="8319"/>
    <lineage>
        <taxon>Eukaryota</taxon>
        <taxon>Metazoa</taxon>
        <taxon>Chordata</taxon>
        <taxon>Craniata</taxon>
        <taxon>Vertebrata</taxon>
        <taxon>Euteleostomi</taxon>
        <taxon>Amphibia</taxon>
        <taxon>Batrachia</taxon>
        <taxon>Caudata</taxon>
        <taxon>Salamandroidea</taxon>
        <taxon>Salamandridae</taxon>
        <taxon>Pleurodelinae</taxon>
        <taxon>Pleurodeles</taxon>
    </lineage>
</organism>
<protein>
    <submittedName>
        <fullName evidence="2">Uncharacterized protein</fullName>
    </submittedName>
</protein>